<dbReference type="InterPro" id="IPR004869">
    <property type="entry name" value="MMPL_dom"/>
</dbReference>
<keyword evidence="6 7" id="KW-0472">Membrane</keyword>
<evidence type="ECO:0000313" key="10">
    <source>
        <dbReference type="Proteomes" id="UP000240322"/>
    </source>
</evidence>
<feature type="transmembrane region" description="Helical" evidence="7">
    <location>
        <begin position="1174"/>
        <end position="1198"/>
    </location>
</feature>
<comment type="similarity">
    <text evidence="2">Belongs to the resistance-nodulation-cell division (RND) (TC 2.A.6) family. MmpL subfamily.</text>
</comment>
<dbReference type="Proteomes" id="UP000240322">
    <property type="component" value="Unassembled WGS sequence"/>
</dbReference>
<feature type="transmembrane region" description="Helical" evidence="7">
    <location>
        <begin position="804"/>
        <end position="823"/>
    </location>
</feature>
<dbReference type="PANTHER" id="PTHR33406:SF6">
    <property type="entry name" value="MEMBRANE PROTEIN YDGH-RELATED"/>
    <property type="match status" value="1"/>
</dbReference>
<dbReference type="PROSITE" id="PS50156">
    <property type="entry name" value="SSD"/>
    <property type="match status" value="1"/>
</dbReference>
<feature type="transmembrane region" description="Helical" evidence="7">
    <location>
        <begin position="830"/>
        <end position="852"/>
    </location>
</feature>
<evidence type="ECO:0000256" key="5">
    <source>
        <dbReference type="ARBA" id="ARBA00022989"/>
    </source>
</evidence>
<accession>A0A2R6AZ66</accession>
<feature type="transmembrane region" description="Helical" evidence="7">
    <location>
        <begin position="21"/>
        <end position="44"/>
    </location>
</feature>
<evidence type="ECO:0000256" key="2">
    <source>
        <dbReference type="ARBA" id="ARBA00010157"/>
    </source>
</evidence>
<evidence type="ECO:0000256" key="6">
    <source>
        <dbReference type="ARBA" id="ARBA00023136"/>
    </source>
</evidence>
<feature type="domain" description="SSD" evidence="8">
    <location>
        <begin position="828"/>
        <end position="958"/>
    </location>
</feature>
<feature type="transmembrane region" description="Helical" evidence="7">
    <location>
        <begin position="1210"/>
        <end position="1230"/>
    </location>
</feature>
<keyword evidence="3" id="KW-1003">Cell membrane</keyword>
<feature type="transmembrane region" description="Helical" evidence="7">
    <location>
        <begin position="934"/>
        <end position="959"/>
    </location>
</feature>
<keyword evidence="4 7" id="KW-0812">Transmembrane</keyword>
<reference evidence="9 10" key="1">
    <citation type="submission" date="2017-04" db="EMBL/GenBank/DDBJ databases">
        <title>Novel microbial lineages endemic to geothermal iron-oxide mats fill important gaps in the evolutionary history of Archaea.</title>
        <authorList>
            <person name="Jay Z.J."/>
            <person name="Beam J.P."/>
            <person name="Dlakic M."/>
            <person name="Rusch D.B."/>
            <person name="Kozubal M.A."/>
            <person name="Inskeep W.P."/>
        </authorList>
    </citation>
    <scope>NUCLEOTIDE SEQUENCE [LARGE SCALE GENOMIC DNA]</scope>
    <source>
        <strain evidence="9">OSP_D</strain>
    </source>
</reference>
<feature type="transmembrane region" description="Helical" evidence="7">
    <location>
        <begin position="903"/>
        <end position="922"/>
    </location>
</feature>
<dbReference type="PANTHER" id="PTHR33406">
    <property type="entry name" value="MEMBRANE PROTEIN MJ1562-RELATED"/>
    <property type="match status" value="1"/>
</dbReference>
<sequence>MVSLEGLFDSYSRFMSSKGKYLLIVWVLVLVLLSPYAVTLSHIISYSISVPSSDKESQTAQNLIQTEFRGYQSSNTTAYLVLEGRNVLSPRFYQEFTQLNLTLFSHLGGGGLNATTSIYSLEYKLLLNFIDGTAQALQSTERAVNSTSNALHSLANNITAQSKALHNLALNISTLASSMWNLSYAVANLSSRSYILKENLTQINADLYSLQNEVVSVVNQVDALVQKISATNRQLYALRSQVNLSLQLIYGIPLLYSDIWLRTASASNFTQPTAYVDQAANQTVFALENNFVGNPEAEAYYRLFYYSWWNITQSQSTSSVAASVYTYADKAVGLTIPQFVVASGLSGQQASFLEFLASYFNVTDFQSPSLVDEFTLVYATQGLSPEEASFVVACFDLGQHPSVQQVDGLALYYATQGLSPEEASFVRQAFYGVEQEGVKGFVLNHFADEVNKTEPTVAQNIESHLNITLEQFLSYAYALGYPPNQSLLDNYTVLIISRVIPLTFAHTLEQQFNTTPTLFVRAIVSLGYPATNSSIEDYVIGLFTTKVSTLPLKGLNVTRFLEETYSLGAKPSPTSSLSLALNVTIESLPPSLGANITKSFGVTPTQYFEEVASIGYPPAPQALRGLTVMLFSDYLERNNQSLAANITSNYDLSLQSFLEGVYGSGEPLGVSQLDSLSASYTYRLVAQRLSNQPFLTYNLAGVNSTITLLLNNSDYAYIAKSMMEGEYLTDLPVSPTKGLLYELVTPSLNTTIVTVEFRSPPTDSALDVFEHIASSFNTTDFEVYYTSSQIISNGLQKIVGESQLYALPFGFAAAIIITGVFFASPVAALIPILVFGVGAAAGFGLIHLYLGYYEHTTLSYISPIIILILSLGLVTDYSVLILNRYRQELRRGEKEALAKSTRWAGEAVFTSGLTVILSYIVLSAAHIPLFSDVGAANALIVVSILAAALSFLPPLLALLGKRVFWPKRNFEFKPSILSKVTRRAMRRPRTVLVVLLALTVVAAVIASTLPVNINFLALTPAGPGKTGLDQISHNYGGSTLVPTYVVVELPSKLSAGGNLFNATELNVLANLTQTIREAKGVIAVYGPLTPYNYSIPYAQLDSYKPDVRSEYASAMLSYVSTDNSSVYFEVVFSGDPFGDTALADAVNLRHMVHAAAPEGYTVYVGGSSLDSEAILSYVFSVLPKIVVLLVSAIYVVLLLQLRSAFTPLRLIATILSSIAWTLLLGWIIFYKIGGTSVFVFAPLFLVTTMLGVGVDYDIFMMTRVREEARKGLTDEEAIIRTSETTAGVVTTLGLILSSVFFGLVLTRIQLVQQIGLSLAIGILLDTFVVWLIYVPSIMILAKKLNWWPSDPRKEPISEDK</sequence>
<comment type="subcellular location">
    <subcellularLocation>
        <location evidence="1">Cell membrane</location>
        <topology evidence="1">Multi-pass membrane protein</topology>
    </subcellularLocation>
</comment>
<dbReference type="InterPro" id="IPR050545">
    <property type="entry name" value="Mycobact_MmpL"/>
</dbReference>
<dbReference type="Gene3D" id="1.20.1640.10">
    <property type="entry name" value="Multidrug efflux transporter AcrB transmembrane domain"/>
    <property type="match status" value="2"/>
</dbReference>
<proteinExistence type="inferred from homology"/>
<feature type="transmembrane region" description="Helical" evidence="7">
    <location>
        <begin position="1236"/>
        <end position="1259"/>
    </location>
</feature>
<dbReference type="SUPFAM" id="SSF82866">
    <property type="entry name" value="Multidrug efflux transporter AcrB transmembrane domain"/>
    <property type="match status" value="2"/>
</dbReference>
<dbReference type="GO" id="GO:0005886">
    <property type="term" value="C:plasma membrane"/>
    <property type="evidence" value="ECO:0007669"/>
    <property type="project" value="UniProtKB-SubCell"/>
</dbReference>
<protein>
    <recommendedName>
        <fullName evidence="8">SSD domain-containing protein</fullName>
    </recommendedName>
</protein>
<evidence type="ECO:0000313" key="9">
    <source>
        <dbReference type="EMBL" id="PSN91677.1"/>
    </source>
</evidence>
<comment type="caution">
    <text evidence="9">The sequence shown here is derived from an EMBL/GenBank/DDBJ whole genome shotgun (WGS) entry which is preliminary data.</text>
</comment>
<evidence type="ECO:0000259" key="8">
    <source>
        <dbReference type="PROSITE" id="PS50156"/>
    </source>
</evidence>
<feature type="transmembrane region" description="Helical" evidence="7">
    <location>
        <begin position="858"/>
        <end position="882"/>
    </location>
</feature>
<dbReference type="InterPro" id="IPR000731">
    <property type="entry name" value="SSD"/>
</dbReference>
<evidence type="ECO:0000256" key="7">
    <source>
        <dbReference type="SAM" id="Phobius"/>
    </source>
</evidence>
<gene>
    <name evidence="9" type="ORF">B9Q03_03565</name>
</gene>
<evidence type="ECO:0000256" key="1">
    <source>
        <dbReference type="ARBA" id="ARBA00004651"/>
    </source>
</evidence>
<organism evidence="9 10">
    <name type="scientific">Candidatus Marsarchaeota G2 archaeon OSP_D</name>
    <dbReference type="NCBI Taxonomy" id="1978157"/>
    <lineage>
        <taxon>Archaea</taxon>
        <taxon>Candidatus Marsarchaeota</taxon>
        <taxon>Candidatus Marsarchaeota group 2</taxon>
    </lineage>
</organism>
<evidence type="ECO:0000256" key="3">
    <source>
        <dbReference type="ARBA" id="ARBA00022475"/>
    </source>
</evidence>
<feature type="transmembrane region" description="Helical" evidence="7">
    <location>
        <begin position="1314"/>
        <end position="1334"/>
    </location>
</feature>
<feature type="transmembrane region" description="Helical" evidence="7">
    <location>
        <begin position="991"/>
        <end position="1013"/>
    </location>
</feature>
<dbReference type="EMBL" id="NEXE01000020">
    <property type="protein sequence ID" value="PSN91677.1"/>
    <property type="molecule type" value="Genomic_DNA"/>
</dbReference>
<name>A0A2R6AZ66_9ARCH</name>
<feature type="transmembrane region" description="Helical" evidence="7">
    <location>
        <begin position="1286"/>
        <end position="1308"/>
    </location>
</feature>
<evidence type="ECO:0000256" key="4">
    <source>
        <dbReference type="ARBA" id="ARBA00022692"/>
    </source>
</evidence>
<keyword evidence="5 7" id="KW-1133">Transmembrane helix</keyword>
<dbReference type="Pfam" id="PF03176">
    <property type="entry name" value="MMPL"/>
    <property type="match status" value="2"/>
</dbReference>